<evidence type="ECO:0000313" key="4">
    <source>
        <dbReference type="Proteomes" id="UP000627205"/>
    </source>
</evidence>
<dbReference type="GO" id="GO:0046872">
    <property type="term" value="F:metal ion binding"/>
    <property type="evidence" value="ECO:0007669"/>
    <property type="project" value="InterPro"/>
</dbReference>
<dbReference type="EMBL" id="BMDP01000002">
    <property type="protein sequence ID" value="GGI54432.1"/>
    <property type="molecule type" value="Genomic_DNA"/>
</dbReference>
<feature type="domain" description="ATP-grasp" evidence="2">
    <location>
        <begin position="100"/>
        <end position="285"/>
    </location>
</feature>
<dbReference type="SUPFAM" id="SSF56059">
    <property type="entry name" value="Glutathione synthetase ATP-binding domain-like"/>
    <property type="match status" value="1"/>
</dbReference>
<gene>
    <name evidence="3" type="ORF">GCM10011430_16060</name>
</gene>
<proteinExistence type="predicted"/>
<dbReference type="Gene3D" id="3.40.50.20">
    <property type="match status" value="1"/>
</dbReference>
<dbReference type="Pfam" id="PF21360">
    <property type="entry name" value="PylC-like_N"/>
    <property type="match status" value="1"/>
</dbReference>
<keyword evidence="1" id="KW-0067">ATP-binding</keyword>
<dbReference type="AlphaFoldDB" id="A0A8J3B0L0"/>
<dbReference type="GO" id="GO:0005524">
    <property type="term" value="F:ATP binding"/>
    <property type="evidence" value="ECO:0007669"/>
    <property type="project" value="UniProtKB-UniRule"/>
</dbReference>
<evidence type="ECO:0000259" key="2">
    <source>
        <dbReference type="PROSITE" id="PS50975"/>
    </source>
</evidence>
<evidence type="ECO:0000313" key="3">
    <source>
        <dbReference type="EMBL" id="GGI54432.1"/>
    </source>
</evidence>
<reference evidence="3" key="1">
    <citation type="journal article" date="2014" name="Int. J. Syst. Evol. Microbiol.">
        <title>Complete genome sequence of Corynebacterium casei LMG S-19264T (=DSM 44701T), isolated from a smear-ripened cheese.</title>
        <authorList>
            <consortium name="US DOE Joint Genome Institute (JGI-PGF)"/>
            <person name="Walter F."/>
            <person name="Albersmeier A."/>
            <person name="Kalinowski J."/>
            <person name="Ruckert C."/>
        </authorList>
    </citation>
    <scope>NUCLEOTIDE SEQUENCE</scope>
    <source>
        <strain evidence="3">CCM 7664</strain>
    </source>
</reference>
<accession>A0A8J3B0L0</accession>
<keyword evidence="1" id="KW-0547">Nucleotide-binding</keyword>
<sequence length="304" mass="34118">MQAVRRAAHKIDDDIKIFAGDIDKNAMARYVADDFWVMPTVDTSAINALIAGCKKRNIQIVVPTRDGELLFWARHKTHFAAEGIFVLVSEESGIRTCLDKLAFSEIGLRFGLPFIPSSRSPERLGPEPYVVKERFGAGSRAIGLNLTLEEAREHAQFLNDPIYQPFINGIEISADAWLDRNSKIKGIVLRKRDMVISGESVVTTTFQDSQIEAVVIQALTRLNLMGPIVMQILLDRDRGSHIIECNARFGGASTASIQVGLDTFYWGFLEAFGFDLNEKPFERMPGEIRQIRLTHDIYIDGNNF</sequence>
<dbReference type="Proteomes" id="UP000627205">
    <property type="component" value="Unassembled WGS sequence"/>
</dbReference>
<reference evidence="3" key="2">
    <citation type="submission" date="2020-09" db="EMBL/GenBank/DDBJ databases">
        <authorList>
            <person name="Sun Q."/>
            <person name="Sedlacek I."/>
        </authorList>
    </citation>
    <scope>NUCLEOTIDE SEQUENCE</scope>
    <source>
        <strain evidence="3">CCM 7664</strain>
    </source>
</reference>
<dbReference type="InterPro" id="IPR013815">
    <property type="entry name" value="ATP_grasp_subdomain_1"/>
</dbReference>
<evidence type="ECO:0000256" key="1">
    <source>
        <dbReference type="PROSITE-ProRule" id="PRU00409"/>
    </source>
</evidence>
<keyword evidence="4" id="KW-1185">Reference proteome</keyword>
<organism evidence="3 4">
    <name type="scientific">Oxalicibacterium solurbis</name>
    <dbReference type="NCBI Taxonomy" id="69280"/>
    <lineage>
        <taxon>Bacteria</taxon>
        <taxon>Pseudomonadati</taxon>
        <taxon>Pseudomonadota</taxon>
        <taxon>Betaproteobacteria</taxon>
        <taxon>Burkholderiales</taxon>
        <taxon>Oxalobacteraceae</taxon>
        <taxon>Oxalicibacterium</taxon>
    </lineage>
</organism>
<comment type="caution">
    <text evidence="3">The sequence shown here is derived from an EMBL/GenBank/DDBJ whole genome shotgun (WGS) entry which is preliminary data.</text>
</comment>
<dbReference type="InterPro" id="IPR011761">
    <property type="entry name" value="ATP-grasp"/>
</dbReference>
<dbReference type="Pfam" id="PF02655">
    <property type="entry name" value="ATP-grasp_3"/>
    <property type="match status" value="1"/>
</dbReference>
<name>A0A8J3B0L0_9BURK</name>
<dbReference type="InterPro" id="IPR048764">
    <property type="entry name" value="PylC_N"/>
</dbReference>
<dbReference type="Gene3D" id="3.30.1490.20">
    <property type="entry name" value="ATP-grasp fold, A domain"/>
    <property type="match status" value="1"/>
</dbReference>
<dbReference type="Gene3D" id="3.30.470.20">
    <property type="entry name" value="ATP-grasp fold, B domain"/>
    <property type="match status" value="1"/>
</dbReference>
<dbReference type="InterPro" id="IPR003806">
    <property type="entry name" value="ATP-grasp_PylC-type"/>
</dbReference>
<dbReference type="PROSITE" id="PS50975">
    <property type="entry name" value="ATP_GRASP"/>
    <property type="match status" value="1"/>
</dbReference>
<protein>
    <recommendedName>
        <fullName evidence="2">ATP-grasp domain-containing protein</fullName>
    </recommendedName>
</protein>